<dbReference type="VEuPathDB" id="FungiDB:BTJ68_05093"/>
<evidence type="ECO:0000313" key="3">
    <source>
        <dbReference type="Proteomes" id="UP000281677"/>
    </source>
</evidence>
<dbReference type="OrthoDB" id="10432914at2759"/>
<protein>
    <submittedName>
        <fullName evidence="2">Uncharacterized protein</fullName>
    </submittedName>
</protein>
<keyword evidence="1" id="KW-1133">Transmembrane helix</keyword>
<feature type="transmembrane region" description="Helical" evidence="1">
    <location>
        <begin position="27"/>
        <end position="52"/>
    </location>
</feature>
<evidence type="ECO:0000313" key="2">
    <source>
        <dbReference type="EMBL" id="RMZ29241.1"/>
    </source>
</evidence>
<dbReference type="AlphaFoldDB" id="A0A3M7IUK3"/>
<proteinExistence type="predicted"/>
<name>A0A3M7IUK3_HORWE</name>
<evidence type="ECO:0000256" key="1">
    <source>
        <dbReference type="SAM" id="Phobius"/>
    </source>
</evidence>
<accession>A0A3M7IUK3</accession>
<dbReference type="EMBL" id="QWIT01000172">
    <property type="protein sequence ID" value="RMZ29241.1"/>
    <property type="molecule type" value="Genomic_DNA"/>
</dbReference>
<gene>
    <name evidence="2" type="ORF">D0859_06676</name>
</gene>
<keyword evidence="1" id="KW-0472">Membrane</keyword>
<comment type="caution">
    <text evidence="2">The sequence shown here is derived from an EMBL/GenBank/DDBJ whole genome shotgun (WGS) entry which is preliminary data.</text>
</comment>
<dbReference type="Proteomes" id="UP000281677">
    <property type="component" value="Unassembled WGS sequence"/>
</dbReference>
<sequence length="166" mass="19426">ESSVRRQDHDNPPTYCQRLKLAVQTWWFHFCLSRYLTSLLAIVNFALGLVYLPREYSMLFLFTRAEYVMFTLVELQFHDSLFPLGEAMIHGVCAQTSKESYTLVWFVVSDTAKLGTDFFLLVSYAPYLAWTPKQWEDSRYVSFARISPVQMSAGFPWLYMSMILLL</sequence>
<keyword evidence="1" id="KW-0812">Transmembrane</keyword>
<reference evidence="2 3" key="1">
    <citation type="journal article" date="2018" name="BMC Genomics">
        <title>Genomic evidence for intraspecific hybridization in a clonal and extremely halotolerant yeast.</title>
        <authorList>
            <person name="Gostincar C."/>
            <person name="Stajich J.E."/>
            <person name="Zupancic J."/>
            <person name="Zalar P."/>
            <person name="Gunde-Cimerman N."/>
        </authorList>
    </citation>
    <scope>NUCLEOTIDE SEQUENCE [LARGE SCALE GENOMIC DNA]</scope>
    <source>
        <strain evidence="2 3">EXF-120</strain>
    </source>
</reference>
<organism evidence="2 3">
    <name type="scientific">Hortaea werneckii</name>
    <name type="common">Black yeast</name>
    <name type="synonym">Cladosporium werneckii</name>
    <dbReference type="NCBI Taxonomy" id="91943"/>
    <lineage>
        <taxon>Eukaryota</taxon>
        <taxon>Fungi</taxon>
        <taxon>Dikarya</taxon>
        <taxon>Ascomycota</taxon>
        <taxon>Pezizomycotina</taxon>
        <taxon>Dothideomycetes</taxon>
        <taxon>Dothideomycetidae</taxon>
        <taxon>Mycosphaerellales</taxon>
        <taxon>Teratosphaeriaceae</taxon>
        <taxon>Hortaea</taxon>
    </lineage>
</organism>
<feature type="non-terminal residue" evidence="2">
    <location>
        <position position="1"/>
    </location>
</feature>